<keyword evidence="4" id="KW-1185">Reference proteome</keyword>
<evidence type="ECO:0000313" key="3">
    <source>
        <dbReference type="EMBL" id="GAU89746.1"/>
    </source>
</evidence>
<evidence type="ECO:0000256" key="2">
    <source>
        <dbReference type="SAM" id="Phobius"/>
    </source>
</evidence>
<dbReference type="OrthoDB" id="8192800at2759"/>
<sequence length="373" mass="41134">MAADNFFHYYRRRLLFFMVSTTCHLALLFSSWTIAQDSGSPSKSLNPAQLIFRDNKLLSPSLLIPLFGYIPSNSSYYPSYTTLPPTALRIAYDDDTSVAHATTPVFPPRIRLHNRIDSQPGETANRPHASVETTIRLRSVGLTTTPTSVGLVDEPRATLDLPRPINQEESPASNIVVRAVANAPPPHLQVLTSSTVHNETVYALSVSPATIATNSSKFDTRALEINSRIGSEPSPRILVQPAGSSSNSDSPYRVGSVTVGALIGIIAGILTTLVIATLLGIVCYRRRHPTWNAAETDLRILASHYGSYWDDKTLPNFQFNDKMIWPGESHEEMTALDNDAFLKSLEDLGRVSSRPSSKTNWNKEEDQRQSTKV</sequence>
<evidence type="ECO:0000313" key="4">
    <source>
        <dbReference type="Proteomes" id="UP000186922"/>
    </source>
</evidence>
<dbReference type="EMBL" id="BDGG01000001">
    <property type="protein sequence ID" value="GAU89746.1"/>
    <property type="molecule type" value="Genomic_DNA"/>
</dbReference>
<reference evidence="3 4" key="1">
    <citation type="journal article" date="2016" name="Nat. Commun.">
        <title>Extremotolerant tardigrade genome and improved radiotolerance of human cultured cells by tardigrade-unique protein.</title>
        <authorList>
            <person name="Hashimoto T."/>
            <person name="Horikawa D.D."/>
            <person name="Saito Y."/>
            <person name="Kuwahara H."/>
            <person name="Kozuka-Hata H."/>
            <person name="Shin-I T."/>
            <person name="Minakuchi Y."/>
            <person name="Ohishi K."/>
            <person name="Motoyama A."/>
            <person name="Aizu T."/>
            <person name="Enomoto A."/>
            <person name="Kondo K."/>
            <person name="Tanaka S."/>
            <person name="Hara Y."/>
            <person name="Koshikawa S."/>
            <person name="Sagara H."/>
            <person name="Miura T."/>
            <person name="Yokobori S."/>
            <person name="Miyagawa K."/>
            <person name="Suzuki Y."/>
            <person name="Kubo T."/>
            <person name="Oyama M."/>
            <person name="Kohara Y."/>
            <person name="Fujiyama A."/>
            <person name="Arakawa K."/>
            <person name="Katayama T."/>
            <person name="Toyoda A."/>
            <person name="Kunieda T."/>
        </authorList>
    </citation>
    <scope>NUCLEOTIDE SEQUENCE [LARGE SCALE GENOMIC DNA]</scope>
    <source>
        <strain evidence="3 4">YOKOZUNA-1</strain>
    </source>
</reference>
<keyword evidence="2" id="KW-0472">Membrane</keyword>
<keyword evidence="2" id="KW-1133">Transmembrane helix</keyword>
<dbReference type="Proteomes" id="UP000186922">
    <property type="component" value="Unassembled WGS sequence"/>
</dbReference>
<keyword evidence="2" id="KW-0812">Transmembrane</keyword>
<accession>A0A1D1UJ64</accession>
<feature type="transmembrane region" description="Helical" evidence="2">
    <location>
        <begin position="259"/>
        <end position="284"/>
    </location>
</feature>
<dbReference type="AlphaFoldDB" id="A0A1D1UJ64"/>
<organism evidence="3 4">
    <name type="scientific">Ramazzottius varieornatus</name>
    <name type="common">Water bear</name>
    <name type="synonym">Tardigrade</name>
    <dbReference type="NCBI Taxonomy" id="947166"/>
    <lineage>
        <taxon>Eukaryota</taxon>
        <taxon>Metazoa</taxon>
        <taxon>Ecdysozoa</taxon>
        <taxon>Tardigrada</taxon>
        <taxon>Eutardigrada</taxon>
        <taxon>Parachela</taxon>
        <taxon>Hypsibioidea</taxon>
        <taxon>Ramazzottiidae</taxon>
        <taxon>Ramazzottius</taxon>
    </lineage>
</organism>
<proteinExistence type="predicted"/>
<comment type="caution">
    <text evidence="3">The sequence shown here is derived from an EMBL/GenBank/DDBJ whole genome shotgun (WGS) entry which is preliminary data.</text>
</comment>
<name>A0A1D1UJ64_RAMVA</name>
<evidence type="ECO:0000256" key="1">
    <source>
        <dbReference type="SAM" id="MobiDB-lite"/>
    </source>
</evidence>
<protein>
    <submittedName>
        <fullName evidence="3">Uncharacterized protein</fullName>
    </submittedName>
</protein>
<feature type="compositionally biased region" description="Basic and acidic residues" evidence="1">
    <location>
        <begin position="361"/>
        <end position="373"/>
    </location>
</feature>
<gene>
    <name evidence="3" type="primary">RvY_02257-1</name>
    <name evidence="3" type="synonym">RvY_02257.1</name>
    <name evidence="3" type="ORF">RvY_02257</name>
</gene>
<feature type="region of interest" description="Disordered" evidence="1">
    <location>
        <begin position="350"/>
        <end position="373"/>
    </location>
</feature>